<dbReference type="GO" id="GO:0003700">
    <property type="term" value="F:DNA-binding transcription factor activity"/>
    <property type="evidence" value="ECO:0007669"/>
    <property type="project" value="InterPro"/>
</dbReference>
<dbReference type="Pfam" id="PF13411">
    <property type="entry name" value="MerR_1"/>
    <property type="match status" value="1"/>
</dbReference>
<dbReference type="PRINTS" id="PR00040">
    <property type="entry name" value="HTHMERR"/>
</dbReference>
<dbReference type="Proteomes" id="UP000245412">
    <property type="component" value="Unassembled WGS sequence"/>
</dbReference>
<evidence type="ECO:0000313" key="3">
    <source>
        <dbReference type="EMBL" id="PWJ74017.1"/>
    </source>
</evidence>
<dbReference type="SUPFAM" id="SSF46955">
    <property type="entry name" value="Putative DNA-binding domain"/>
    <property type="match status" value="1"/>
</dbReference>
<gene>
    <name evidence="3" type="ORF">C7383_11056</name>
</gene>
<dbReference type="Gene3D" id="1.10.1660.10">
    <property type="match status" value="1"/>
</dbReference>
<name>A0AB73T1G8_9FIRM</name>
<dbReference type="PROSITE" id="PS50937">
    <property type="entry name" value="HTH_MERR_2"/>
    <property type="match status" value="1"/>
</dbReference>
<keyword evidence="1 3" id="KW-0238">DNA-binding</keyword>
<dbReference type="AlphaFoldDB" id="A0AB73T1G8"/>
<dbReference type="InterPro" id="IPR009061">
    <property type="entry name" value="DNA-bd_dom_put_sf"/>
</dbReference>
<accession>A0AB73T1G8</accession>
<dbReference type="PANTHER" id="PTHR30204:SF90">
    <property type="entry name" value="HTH-TYPE TRANSCRIPTIONAL ACTIVATOR MTA"/>
    <property type="match status" value="1"/>
</dbReference>
<dbReference type="PANTHER" id="PTHR30204">
    <property type="entry name" value="REDOX-CYCLING DRUG-SENSING TRANSCRIPTIONAL ACTIVATOR SOXR"/>
    <property type="match status" value="1"/>
</dbReference>
<dbReference type="InterPro" id="IPR047057">
    <property type="entry name" value="MerR_fam"/>
</dbReference>
<evidence type="ECO:0000256" key="1">
    <source>
        <dbReference type="ARBA" id="ARBA00023125"/>
    </source>
</evidence>
<keyword evidence="4" id="KW-1185">Reference proteome</keyword>
<organism evidence="3 4">
    <name type="scientific">Murimonas intestini</name>
    <dbReference type="NCBI Taxonomy" id="1337051"/>
    <lineage>
        <taxon>Bacteria</taxon>
        <taxon>Bacillati</taxon>
        <taxon>Bacillota</taxon>
        <taxon>Clostridia</taxon>
        <taxon>Lachnospirales</taxon>
        <taxon>Lachnospiraceae</taxon>
        <taxon>Murimonas</taxon>
    </lineage>
</organism>
<dbReference type="GO" id="GO:0003677">
    <property type="term" value="F:DNA binding"/>
    <property type="evidence" value="ECO:0007669"/>
    <property type="project" value="UniProtKB-KW"/>
</dbReference>
<reference evidence="3 4" key="1">
    <citation type="submission" date="2018-05" db="EMBL/GenBank/DDBJ databases">
        <authorList>
            <person name="Goeker M."/>
            <person name="Huntemann M."/>
            <person name="Clum A."/>
            <person name="Pillay M."/>
            <person name="Palaniappan K."/>
            <person name="Varghese N."/>
            <person name="Mikhailova N."/>
            <person name="Stamatis D."/>
            <person name="Reddy T."/>
            <person name="Daum C."/>
            <person name="Shapiro N."/>
            <person name="Ivanova N."/>
            <person name="Kyrpides N."/>
            <person name="Woyke T."/>
        </authorList>
    </citation>
    <scope>NUCLEOTIDE SEQUENCE [LARGE SCALE GENOMIC DNA]</scope>
    <source>
        <strain evidence="3 4">DSM 26524</strain>
    </source>
</reference>
<sequence length="278" mass="32154">MKTVKEVSEITGVSIRTLRYYDEIGLLKPTQLTDAGYRLYDNEAIGRLQQIMFYRELEIPLVDIKDIMENPAYDRTCALAAQRSLLERKRNHLDGIIELITDVMEGANTMSFEAFKEEEIDMILDHIQENMPREEFERLVERYGDGSIEKWRETFSGNLKDEKTGAELMRLYGSKEKALESATAQPSDMSRYQRENDEICRELYMIKDSGGSEKEKQLISRLAECYKKMFRLDNARALLTEMADGYLKDEKLRAANDSVYGEGSSEYMAGAILRYYGI</sequence>
<evidence type="ECO:0000313" key="4">
    <source>
        <dbReference type="Proteomes" id="UP000245412"/>
    </source>
</evidence>
<dbReference type="CDD" id="cd01106">
    <property type="entry name" value="HTH_TipAL-Mta"/>
    <property type="match status" value="1"/>
</dbReference>
<feature type="domain" description="HTH merR-type" evidence="2">
    <location>
        <begin position="1"/>
        <end position="70"/>
    </location>
</feature>
<evidence type="ECO:0000259" key="2">
    <source>
        <dbReference type="PROSITE" id="PS50937"/>
    </source>
</evidence>
<comment type="caution">
    <text evidence="3">The sequence shown here is derived from an EMBL/GenBank/DDBJ whole genome shotgun (WGS) entry which is preliminary data.</text>
</comment>
<protein>
    <submittedName>
        <fullName evidence="3">DNA-binding transcriptional MerR regulator</fullName>
    </submittedName>
</protein>
<dbReference type="EMBL" id="QGGY01000010">
    <property type="protein sequence ID" value="PWJ74017.1"/>
    <property type="molecule type" value="Genomic_DNA"/>
</dbReference>
<dbReference type="SMART" id="SM00422">
    <property type="entry name" value="HTH_MERR"/>
    <property type="match status" value="1"/>
</dbReference>
<proteinExistence type="predicted"/>
<dbReference type="RefSeq" id="WP_109747360.1">
    <property type="nucleotide sequence ID" value="NZ_JANKBI010000009.1"/>
</dbReference>
<dbReference type="InterPro" id="IPR000551">
    <property type="entry name" value="MerR-type_HTH_dom"/>
</dbReference>